<organism evidence="10 11">
    <name type="scientific">Pseudonocardia halophobica</name>
    <dbReference type="NCBI Taxonomy" id="29401"/>
    <lineage>
        <taxon>Bacteria</taxon>
        <taxon>Bacillati</taxon>
        <taxon>Actinomycetota</taxon>
        <taxon>Actinomycetes</taxon>
        <taxon>Pseudonocardiales</taxon>
        <taxon>Pseudonocardiaceae</taxon>
        <taxon>Pseudonocardia</taxon>
    </lineage>
</organism>
<dbReference type="PRINTS" id="PR00352">
    <property type="entry name" value="3FE4SFRDOXIN"/>
</dbReference>
<comment type="function">
    <text evidence="8">Ferredoxins are iron-sulfur proteins that transfer electrons in a wide variety of metabolic reactions.</text>
</comment>
<dbReference type="PANTHER" id="PTHR36923:SF3">
    <property type="entry name" value="FERREDOXIN"/>
    <property type="match status" value="1"/>
</dbReference>
<reference evidence="10" key="1">
    <citation type="journal article" date="2014" name="Int. J. Syst. Evol. Microbiol.">
        <title>Complete genome sequence of Corynebacterium casei LMG S-19264T (=DSM 44701T), isolated from a smear-ripened cheese.</title>
        <authorList>
            <consortium name="US DOE Joint Genome Institute (JGI-PGF)"/>
            <person name="Walter F."/>
            <person name="Albersmeier A."/>
            <person name="Kalinowski J."/>
            <person name="Ruckert C."/>
        </authorList>
    </citation>
    <scope>NUCLEOTIDE SEQUENCE</scope>
    <source>
        <strain evidence="10">VKM Ac-1069</strain>
    </source>
</reference>
<dbReference type="PROSITE" id="PS51379">
    <property type="entry name" value="4FE4S_FER_2"/>
    <property type="match status" value="1"/>
</dbReference>
<evidence type="ECO:0000256" key="3">
    <source>
        <dbReference type="ARBA" id="ARBA00022723"/>
    </source>
</evidence>
<dbReference type="InterPro" id="IPR001080">
    <property type="entry name" value="3Fe4S_ferredoxin"/>
</dbReference>
<feature type="domain" description="4Fe-4S ferredoxin-type" evidence="9">
    <location>
        <begin position="1"/>
        <end position="29"/>
    </location>
</feature>
<keyword evidence="3 8" id="KW-0479">Metal-binding</keyword>
<dbReference type="Proteomes" id="UP001143463">
    <property type="component" value="Unassembled WGS sequence"/>
</dbReference>
<keyword evidence="2 8" id="KW-0813">Transport</keyword>
<keyword evidence="7" id="KW-0003">3Fe-4S</keyword>
<proteinExistence type="predicted"/>
<dbReference type="GO" id="GO:0005506">
    <property type="term" value="F:iron ion binding"/>
    <property type="evidence" value="ECO:0007669"/>
    <property type="project" value="UniProtKB-UniRule"/>
</dbReference>
<sequence>MKVCVDYDKCTGLGLCESLAPEFFEVQDDGSLELLQTEGAESQRAELEEAVRACPTEALSLEG</sequence>
<dbReference type="Pfam" id="PF13459">
    <property type="entry name" value="Fer4_15"/>
    <property type="match status" value="1"/>
</dbReference>
<evidence type="ECO:0000259" key="9">
    <source>
        <dbReference type="PROSITE" id="PS51379"/>
    </source>
</evidence>
<evidence type="ECO:0000256" key="2">
    <source>
        <dbReference type="ARBA" id="ARBA00022448"/>
    </source>
</evidence>
<dbReference type="GO" id="GO:0009055">
    <property type="term" value="F:electron transfer activity"/>
    <property type="evidence" value="ECO:0007669"/>
    <property type="project" value="UniProtKB-UniRule"/>
</dbReference>
<evidence type="ECO:0000256" key="8">
    <source>
        <dbReference type="RuleBase" id="RU368020"/>
    </source>
</evidence>
<dbReference type="GO" id="GO:0051538">
    <property type="term" value="F:3 iron, 4 sulfur cluster binding"/>
    <property type="evidence" value="ECO:0007669"/>
    <property type="project" value="UniProtKB-KW"/>
</dbReference>
<dbReference type="RefSeq" id="WP_037043729.1">
    <property type="nucleotide sequence ID" value="NZ_BAAAUZ010000011.1"/>
</dbReference>
<keyword evidence="4 8" id="KW-0249">Electron transport</keyword>
<dbReference type="InterPro" id="IPR051269">
    <property type="entry name" value="Fe-S_cluster_ET"/>
</dbReference>
<keyword evidence="11" id="KW-1185">Reference proteome</keyword>
<comment type="caution">
    <text evidence="10">The sequence shown here is derived from an EMBL/GenBank/DDBJ whole genome shotgun (WGS) entry which is preliminary data.</text>
</comment>
<gene>
    <name evidence="10" type="ORF">GCM10017577_09640</name>
</gene>
<comment type="cofactor">
    <cofactor evidence="1">
        <name>[3Fe-4S] cluster</name>
        <dbReference type="ChEBI" id="CHEBI:21137"/>
    </cofactor>
</comment>
<evidence type="ECO:0000256" key="6">
    <source>
        <dbReference type="ARBA" id="ARBA00023014"/>
    </source>
</evidence>
<dbReference type="EMBL" id="BSFQ01000003">
    <property type="protein sequence ID" value="GLL09824.1"/>
    <property type="molecule type" value="Genomic_DNA"/>
</dbReference>
<dbReference type="PANTHER" id="PTHR36923">
    <property type="entry name" value="FERREDOXIN"/>
    <property type="match status" value="1"/>
</dbReference>
<keyword evidence="6 8" id="KW-0411">Iron-sulfur</keyword>
<dbReference type="Gene3D" id="3.30.70.20">
    <property type="match status" value="1"/>
</dbReference>
<reference evidence="10" key="2">
    <citation type="submission" date="2023-01" db="EMBL/GenBank/DDBJ databases">
        <authorList>
            <person name="Sun Q."/>
            <person name="Evtushenko L."/>
        </authorList>
    </citation>
    <scope>NUCLEOTIDE SEQUENCE</scope>
    <source>
        <strain evidence="10">VKM Ac-1069</strain>
    </source>
</reference>
<evidence type="ECO:0000256" key="4">
    <source>
        <dbReference type="ARBA" id="ARBA00022982"/>
    </source>
</evidence>
<evidence type="ECO:0000313" key="10">
    <source>
        <dbReference type="EMBL" id="GLL09824.1"/>
    </source>
</evidence>
<evidence type="ECO:0000256" key="7">
    <source>
        <dbReference type="ARBA" id="ARBA00023291"/>
    </source>
</evidence>
<dbReference type="AlphaFoldDB" id="A0A9W6NUI6"/>
<dbReference type="InterPro" id="IPR017896">
    <property type="entry name" value="4Fe4S_Fe-S-bd"/>
</dbReference>
<dbReference type="SUPFAM" id="SSF54862">
    <property type="entry name" value="4Fe-4S ferredoxins"/>
    <property type="match status" value="1"/>
</dbReference>
<evidence type="ECO:0000313" key="11">
    <source>
        <dbReference type="Proteomes" id="UP001143463"/>
    </source>
</evidence>
<evidence type="ECO:0000256" key="1">
    <source>
        <dbReference type="ARBA" id="ARBA00001927"/>
    </source>
</evidence>
<protein>
    <recommendedName>
        <fullName evidence="8">Ferredoxin</fullName>
    </recommendedName>
</protein>
<evidence type="ECO:0000256" key="5">
    <source>
        <dbReference type="ARBA" id="ARBA00023004"/>
    </source>
</evidence>
<accession>A0A9W6NUI6</accession>
<keyword evidence="5 8" id="KW-0408">Iron</keyword>
<name>A0A9W6NUI6_9PSEU</name>